<evidence type="ECO:0000313" key="10">
    <source>
        <dbReference type="Proteomes" id="UP001054252"/>
    </source>
</evidence>
<comment type="domain">
    <text evidence="5">The QLQ domain and WRC domain may be involved in protein-protein interaction and DNA-binding, respectively.</text>
</comment>
<evidence type="ECO:0000259" key="8">
    <source>
        <dbReference type="PROSITE" id="PS51667"/>
    </source>
</evidence>
<dbReference type="SMART" id="SM00951">
    <property type="entry name" value="QLQ"/>
    <property type="match status" value="1"/>
</dbReference>
<dbReference type="AlphaFoldDB" id="A0AAV5IQA1"/>
<dbReference type="PANTHER" id="PTHR31602:SF3">
    <property type="entry name" value="GROWTH-REGULATING FACTOR 8"/>
    <property type="match status" value="1"/>
</dbReference>
<evidence type="ECO:0000256" key="6">
    <source>
        <dbReference type="SAM" id="MobiDB-lite"/>
    </source>
</evidence>
<keyword evidence="5" id="KW-0805">Transcription regulation</keyword>
<keyword evidence="5" id="KW-0804">Transcription</keyword>
<evidence type="ECO:0000256" key="3">
    <source>
        <dbReference type="ARBA" id="ARBA00023242"/>
    </source>
</evidence>
<comment type="function">
    <text evidence="5">Transcription activator.</text>
</comment>
<dbReference type="GO" id="GO:0005634">
    <property type="term" value="C:nucleus"/>
    <property type="evidence" value="ECO:0007669"/>
    <property type="project" value="UniProtKB-SubCell"/>
</dbReference>
<keyword evidence="5" id="KW-0010">Activator</keyword>
<dbReference type="GO" id="GO:0099402">
    <property type="term" value="P:plant organ development"/>
    <property type="evidence" value="ECO:0007669"/>
    <property type="project" value="UniProtKB-ARBA"/>
</dbReference>
<dbReference type="InterPro" id="IPR031137">
    <property type="entry name" value="GRF"/>
</dbReference>
<sequence length="425" mass="46274">MSKGTRYDSNIAFVGTQKMQTEESFSCLCNSLMPMLRHHCPHHQPSSCFGEGGEEISSLGAIYDAATASTAAAVAATASAAGSVMTSKSLHHHFSSTEPSFTFNPLEAVNVRVPFTAAQWQELERQTAIFKYIMDSVPVPPKLLIPITKSPTNRSVELGFPSNNSTDPEPWRCRRTDGKKWRCSRDVVPNQKYCERHSHKSRSRSRKPVESPAHFLNNNDVKSLTLNISASNTTKPHQNPHLLLSSTPHFDPPRCSERFSKGDSNVPFAWNSNQVRQGMKTQSRRYGENESDFQLNLQSAGGPINLNLTHSEETRGFIDAWSIADGGGSGSGTNGIASTKCFVSSNLKLPPSSLTLSMSGGDAIRNDNNENGQMDGFENMGLRPQWMSSPSPPGGPLAEALCLGIASSQSANTRSCNKSMYGDDV</sequence>
<evidence type="ECO:0000259" key="7">
    <source>
        <dbReference type="PROSITE" id="PS51666"/>
    </source>
</evidence>
<evidence type="ECO:0000256" key="4">
    <source>
        <dbReference type="PROSITE-ProRule" id="PRU01002"/>
    </source>
</evidence>
<comment type="caution">
    <text evidence="9">The sequence shown here is derived from an EMBL/GenBank/DDBJ whole genome shotgun (WGS) entry which is preliminary data.</text>
</comment>
<dbReference type="Pfam" id="PF08879">
    <property type="entry name" value="WRC"/>
    <property type="match status" value="1"/>
</dbReference>
<proteinExistence type="inferred from homology"/>
<dbReference type="InterPro" id="IPR014978">
    <property type="entry name" value="Gln-Leu-Gln_QLQ"/>
</dbReference>
<comment type="similarity">
    <text evidence="2 5">Belongs to the GRF family.</text>
</comment>
<evidence type="ECO:0000313" key="9">
    <source>
        <dbReference type="EMBL" id="GKV04026.1"/>
    </source>
</evidence>
<feature type="domain" description="WRC" evidence="8">
    <location>
        <begin position="167"/>
        <end position="211"/>
    </location>
</feature>
<dbReference type="GO" id="GO:0006355">
    <property type="term" value="P:regulation of DNA-templated transcription"/>
    <property type="evidence" value="ECO:0007669"/>
    <property type="project" value="InterPro"/>
</dbReference>
<dbReference type="PROSITE" id="PS51667">
    <property type="entry name" value="WRC"/>
    <property type="match status" value="1"/>
</dbReference>
<dbReference type="GO" id="GO:0006351">
    <property type="term" value="P:DNA-templated transcription"/>
    <property type="evidence" value="ECO:0007669"/>
    <property type="project" value="UniProtKB-UniRule"/>
</dbReference>
<name>A0AAV5IQA1_9ROSI</name>
<dbReference type="PROSITE" id="PS51666">
    <property type="entry name" value="QLQ"/>
    <property type="match status" value="1"/>
</dbReference>
<dbReference type="Proteomes" id="UP001054252">
    <property type="component" value="Unassembled WGS sequence"/>
</dbReference>
<dbReference type="InterPro" id="IPR014977">
    <property type="entry name" value="WRC_dom"/>
</dbReference>
<evidence type="ECO:0000256" key="1">
    <source>
        <dbReference type="ARBA" id="ARBA00004123"/>
    </source>
</evidence>
<feature type="compositionally biased region" description="Polar residues" evidence="6">
    <location>
        <begin position="156"/>
        <end position="167"/>
    </location>
</feature>
<feature type="domain" description="QLQ" evidence="7">
    <location>
        <begin position="114"/>
        <end position="149"/>
    </location>
</feature>
<evidence type="ECO:0000256" key="2">
    <source>
        <dbReference type="ARBA" id="ARBA00008122"/>
    </source>
</evidence>
<gene>
    <name evidence="9" type="ORF">SLEP1_g16244</name>
</gene>
<comment type="subcellular location">
    <subcellularLocation>
        <location evidence="1 5">Nucleus</location>
    </subcellularLocation>
</comment>
<accession>A0AAV5IQA1</accession>
<dbReference type="PANTHER" id="PTHR31602">
    <property type="entry name" value="GROWTH-REGULATING FACTOR 5"/>
    <property type="match status" value="1"/>
</dbReference>
<keyword evidence="3 5" id="KW-0539">Nucleus</keyword>
<comment type="caution">
    <text evidence="4">Lacks conserved residue(s) required for the propagation of feature annotation.</text>
</comment>
<feature type="region of interest" description="Disordered" evidence="6">
    <location>
        <begin position="156"/>
        <end position="175"/>
    </location>
</feature>
<feature type="region of interest" description="Disordered" evidence="6">
    <location>
        <begin position="194"/>
        <end position="217"/>
    </location>
</feature>
<dbReference type="Pfam" id="PF08880">
    <property type="entry name" value="QLQ"/>
    <property type="match status" value="1"/>
</dbReference>
<dbReference type="EMBL" id="BPVZ01000021">
    <property type="protein sequence ID" value="GKV04026.1"/>
    <property type="molecule type" value="Genomic_DNA"/>
</dbReference>
<organism evidence="9 10">
    <name type="scientific">Rubroshorea leprosula</name>
    <dbReference type="NCBI Taxonomy" id="152421"/>
    <lineage>
        <taxon>Eukaryota</taxon>
        <taxon>Viridiplantae</taxon>
        <taxon>Streptophyta</taxon>
        <taxon>Embryophyta</taxon>
        <taxon>Tracheophyta</taxon>
        <taxon>Spermatophyta</taxon>
        <taxon>Magnoliopsida</taxon>
        <taxon>eudicotyledons</taxon>
        <taxon>Gunneridae</taxon>
        <taxon>Pentapetalae</taxon>
        <taxon>rosids</taxon>
        <taxon>malvids</taxon>
        <taxon>Malvales</taxon>
        <taxon>Dipterocarpaceae</taxon>
        <taxon>Rubroshorea</taxon>
    </lineage>
</organism>
<evidence type="ECO:0000256" key="5">
    <source>
        <dbReference type="RuleBase" id="RU367127"/>
    </source>
</evidence>
<dbReference type="GO" id="GO:0005524">
    <property type="term" value="F:ATP binding"/>
    <property type="evidence" value="ECO:0007669"/>
    <property type="project" value="UniProtKB-UniRule"/>
</dbReference>
<keyword evidence="10" id="KW-1185">Reference proteome</keyword>
<protein>
    <recommendedName>
        <fullName evidence="5">Growth-regulating factor</fullName>
    </recommendedName>
</protein>
<feature type="compositionally biased region" description="Basic residues" evidence="6">
    <location>
        <begin position="197"/>
        <end position="206"/>
    </location>
</feature>
<reference evidence="9 10" key="1">
    <citation type="journal article" date="2021" name="Commun. Biol.">
        <title>The genome of Shorea leprosula (Dipterocarpaceae) highlights the ecological relevance of drought in aseasonal tropical rainforests.</title>
        <authorList>
            <person name="Ng K.K.S."/>
            <person name="Kobayashi M.J."/>
            <person name="Fawcett J.A."/>
            <person name="Hatakeyama M."/>
            <person name="Paape T."/>
            <person name="Ng C.H."/>
            <person name="Ang C.C."/>
            <person name="Tnah L.H."/>
            <person name="Lee C.T."/>
            <person name="Nishiyama T."/>
            <person name="Sese J."/>
            <person name="O'Brien M.J."/>
            <person name="Copetti D."/>
            <person name="Mohd Noor M.I."/>
            <person name="Ong R.C."/>
            <person name="Putra M."/>
            <person name="Sireger I.Z."/>
            <person name="Indrioko S."/>
            <person name="Kosugi Y."/>
            <person name="Izuno A."/>
            <person name="Isagi Y."/>
            <person name="Lee S.L."/>
            <person name="Shimizu K.K."/>
        </authorList>
    </citation>
    <scope>NUCLEOTIDE SEQUENCE [LARGE SCALE GENOMIC DNA]</scope>
    <source>
        <strain evidence="9">214</strain>
    </source>
</reference>